<reference evidence="1" key="1">
    <citation type="submission" date="2014-11" db="EMBL/GenBank/DDBJ databases">
        <authorList>
            <person name="Amaro Gonzalez C."/>
        </authorList>
    </citation>
    <scope>NUCLEOTIDE SEQUENCE</scope>
</reference>
<sequence>MGRGVWDEAEQELWNVNVWLKNLQELCDATQSAWTKFLRNIASTFLNPFHEEFRQVWTRKGVLPSIR</sequence>
<dbReference type="AlphaFoldDB" id="A0A0E9XT95"/>
<organism evidence="1">
    <name type="scientific">Anguilla anguilla</name>
    <name type="common">European freshwater eel</name>
    <name type="synonym">Muraena anguilla</name>
    <dbReference type="NCBI Taxonomy" id="7936"/>
    <lineage>
        <taxon>Eukaryota</taxon>
        <taxon>Metazoa</taxon>
        <taxon>Chordata</taxon>
        <taxon>Craniata</taxon>
        <taxon>Vertebrata</taxon>
        <taxon>Euteleostomi</taxon>
        <taxon>Actinopterygii</taxon>
        <taxon>Neopterygii</taxon>
        <taxon>Teleostei</taxon>
        <taxon>Anguilliformes</taxon>
        <taxon>Anguillidae</taxon>
        <taxon>Anguilla</taxon>
    </lineage>
</organism>
<dbReference type="EMBL" id="GBXM01003689">
    <property type="protein sequence ID" value="JAI04889.1"/>
    <property type="molecule type" value="Transcribed_RNA"/>
</dbReference>
<proteinExistence type="predicted"/>
<reference evidence="1" key="2">
    <citation type="journal article" date="2015" name="Fish Shellfish Immunol.">
        <title>Early steps in the European eel (Anguilla anguilla)-Vibrio vulnificus interaction in the gills: Role of the RtxA13 toxin.</title>
        <authorList>
            <person name="Callol A."/>
            <person name="Pajuelo D."/>
            <person name="Ebbesson L."/>
            <person name="Teles M."/>
            <person name="MacKenzie S."/>
            <person name="Amaro C."/>
        </authorList>
    </citation>
    <scope>NUCLEOTIDE SEQUENCE</scope>
</reference>
<name>A0A0E9XT95_ANGAN</name>
<protein>
    <submittedName>
        <fullName evidence="1">Uncharacterized protein</fullName>
    </submittedName>
</protein>
<evidence type="ECO:0000313" key="1">
    <source>
        <dbReference type="EMBL" id="JAI04889.1"/>
    </source>
</evidence>
<accession>A0A0E9XT95</accession>